<keyword evidence="2" id="KW-1185">Reference proteome</keyword>
<dbReference type="Proteomes" id="UP000685013">
    <property type="component" value="Chromosome 8"/>
</dbReference>
<dbReference type="EMBL" id="JAGKQH010000008">
    <property type="protein sequence ID" value="KAG6593697.1"/>
    <property type="molecule type" value="Genomic_DNA"/>
</dbReference>
<proteinExistence type="predicted"/>
<evidence type="ECO:0000313" key="2">
    <source>
        <dbReference type="Proteomes" id="UP000685013"/>
    </source>
</evidence>
<organism evidence="1 2">
    <name type="scientific">Cucurbita argyrosperma subsp. sororia</name>
    <dbReference type="NCBI Taxonomy" id="37648"/>
    <lineage>
        <taxon>Eukaryota</taxon>
        <taxon>Viridiplantae</taxon>
        <taxon>Streptophyta</taxon>
        <taxon>Embryophyta</taxon>
        <taxon>Tracheophyta</taxon>
        <taxon>Spermatophyta</taxon>
        <taxon>Magnoliopsida</taxon>
        <taxon>eudicotyledons</taxon>
        <taxon>Gunneridae</taxon>
        <taxon>Pentapetalae</taxon>
        <taxon>rosids</taxon>
        <taxon>fabids</taxon>
        <taxon>Cucurbitales</taxon>
        <taxon>Cucurbitaceae</taxon>
        <taxon>Cucurbiteae</taxon>
        <taxon>Cucurbita</taxon>
    </lineage>
</organism>
<protein>
    <submittedName>
        <fullName evidence="1">Uncharacterized protein</fullName>
    </submittedName>
</protein>
<dbReference type="AlphaFoldDB" id="A0AAV6NA97"/>
<accession>A0AAV6NA97</accession>
<feature type="non-terminal residue" evidence="1">
    <location>
        <position position="1"/>
    </location>
</feature>
<gene>
    <name evidence="1" type="ORF">SDJN03_13173</name>
</gene>
<comment type="caution">
    <text evidence="1">The sequence shown here is derived from an EMBL/GenBank/DDBJ whole genome shotgun (WGS) entry which is preliminary data.</text>
</comment>
<reference evidence="1 2" key="1">
    <citation type="journal article" date="2021" name="Hortic Res">
        <title>The domestication of Cucurbita argyrosperma as revealed by the genome of its wild relative.</title>
        <authorList>
            <person name="Barrera-Redondo J."/>
            <person name="Sanchez-de la Vega G."/>
            <person name="Aguirre-Liguori J.A."/>
            <person name="Castellanos-Morales G."/>
            <person name="Gutierrez-Guerrero Y.T."/>
            <person name="Aguirre-Dugua X."/>
            <person name="Aguirre-Planter E."/>
            <person name="Tenaillon M.I."/>
            <person name="Lira-Saade R."/>
            <person name="Eguiarte L.E."/>
        </authorList>
    </citation>
    <scope>NUCLEOTIDE SEQUENCE [LARGE SCALE GENOMIC DNA]</scope>
    <source>
        <strain evidence="1">JBR-2021</strain>
    </source>
</reference>
<evidence type="ECO:0000313" key="1">
    <source>
        <dbReference type="EMBL" id="KAG6593697.1"/>
    </source>
</evidence>
<name>A0AAV6NA97_9ROSI</name>
<sequence length="66" mass="7572">MKENGRENKAQTKFHGLFSNPDPNDFFLNFSFPCFQVSTIIHSFSSCVINPPLRIQFVPNVFILPP</sequence>